<accession>A0A0B5IVR8</accession>
<dbReference type="EMBL" id="KP136319">
    <property type="protein sequence ID" value="AJF96748.1"/>
    <property type="molecule type" value="Genomic_DNA"/>
</dbReference>
<evidence type="ECO:0000313" key="3">
    <source>
        <dbReference type="Proteomes" id="UP000202511"/>
    </source>
</evidence>
<feature type="region of interest" description="Disordered" evidence="1">
    <location>
        <begin position="1"/>
        <end position="46"/>
    </location>
</feature>
<dbReference type="Proteomes" id="UP000202511">
    <property type="component" value="Segment"/>
</dbReference>
<sequence>MRQQKGPGQSERVSKAGTRQKEPAHKKEGTERGQNTATRIKKKKMDDPHHVWHVVGRGSAGTALCRRDRHRNGRAVWRVRCETRRRVPNPRWHGAGPLPLGARWAGDTRDSPHLVETTVRETLVPGPCHVRPSVDLVVAALAMADNAQCTREWLCSDHPQNHRAHIDAPTEQPL</sequence>
<feature type="compositionally biased region" description="Basic and acidic residues" evidence="1">
    <location>
        <begin position="19"/>
        <end position="31"/>
    </location>
</feature>
<dbReference type="RefSeq" id="YP_009118983.1">
    <property type="nucleotide sequence ID" value="NC_026440.1"/>
</dbReference>
<proteinExistence type="predicted"/>
<dbReference type="KEGG" id="vg:23461665"/>
<evidence type="ECO:0000313" key="2">
    <source>
        <dbReference type="EMBL" id="AJF96748.1"/>
    </source>
</evidence>
<protein>
    <submittedName>
        <fullName evidence="2">Uncharacterized protein</fullName>
    </submittedName>
</protein>
<evidence type="ECO:0000256" key="1">
    <source>
        <dbReference type="SAM" id="MobiDB-lite"/>
    </source>
</evidence>
<organism evidence="2 3">
    <name type="scientific">Pandoravirus inopinatum</name>
    <dbReference type="NCBI Taxonomy" id="1605721"/>
    <lineage>
        <taxon>Viruses</taxon>
        <taxon>Pandoravirus</taxon>
    </lineage>
</organism>
<reference evidence="2 3" key="1">
    <citation type="journal article" date="2015" name="Parasitol. Res.">
        <title>Viruses in close associations with free-living amoebae.</title>
        <authorList>
            <person name="Scheid P."/>
        </authorList>
    </citation>
    <scope>NUCLEOTIDE SEQUENCE [LARGE SCALE GENOMIC DNA]</scope>
    <source>
        <strain evidence="2">KlaHel</strain>
    </source>
</reference>
<name>A0A0B5IVR8_9VIRU</name>
<dbReference type="GeneID" id="23461665"/>